<sequence>MLEPFQMHFRDYIVSHSRREQINCAHLLPLMDQLGTQLPPEAPGVVHRELLLPQHICPQSTATSTPLRDIFQTVLLRYSRYRRGRTEFVMLKQMNEPLITA</sequence>
<gene>
    <name evidence="1" type="ORF">CDAR_556251</name>
</gene>
<protein>
    <submittedName>
        <fullName evidence="1">Uncharacterized protein</fullName>
    </submittedName>
</protein>
<evidence type="ECO:0000313" key="1">
    <source>
        <dbReference type="EMBL" id="GIX69736.1"/>
    </source>
</evidence>
<proteinExistence type="predicted"/>
<dbReference type="AlphaFoldDB" id="A0AAV4MBH7"/>
<reference evidence="1 2" key="1">
    <citation type="submission" date="2021-06" db="EMBL/GenBank/DDBJ databases">
        <title>Caerostris darwini draft genome.</title>
        <authorList>
            <person name="Kono N."/>
            <person name="Arakawa K."/>
        </authorList>
    </citation>
    <scope>NUCLEOTIDE SEQUENCE [LARGE SCALE GENOMIC DNA]</scope>
</reference>
<name>A0AAV4MBH7_9ARAC</name>
<accession>A0AAV4MBH7</accession>
<comment type="caution">
    <text evidence="1">The sequence shown here is derived from an EMBL/GenBank/DDBJ whole genome shotgun (WGS) entry which is preliminary data.</text>
</comment>
<evidence type="ECO:0000313" key="2">
    <source>
        <dbReference type="Proteomes" id="UP001054837"/>
    </source>
</evidence>
<dbReference type="EMBL" id="BPLQ01000299">
    <property type="protein sequence ID" value="GIX69736.1"/>
    <property type="molecule type" value="Genomic_DNA"/>
</dbReference>
<organism evidence="1 2">
    <name type="scientific">Caerostris darwini</name>
    <dbReference type="NCBI Taxonomy" id="1538125"/>
    <lineage>
        <taxon>Eukaryota</taxon>
        <taxon>Metazoa</taxon>
        <taxon>Ecdysozoa</taxon>
        <taxon>Arthropoda</taxon>
        <taxon>Chelicerata</taxon>
        <taxon>Arachnida</taxon>
        <taxon>Araneae</taxon>
        <taxon>Araneomorphae</taxon>
        <taxon>Entelegynae</taxon>
        <taxon>Araneoidea</taxon>
        <taxon>Araneidae</taxon>
        <taxon>Caerostris</taxon>
    </lineage>
</organism>
<keyword evidence="2" id="KW-1185">Reference proteome</keyword>
<dbReference type="Proteomes" id="UP001054837">
    <property type="component" value="Unassembled WGS sequence"/>
</dbReference>